<reference evidence="3" key="1">
    <citation type="submission" date="2024-05" db="EMBL/GenBank/DDBJ databases">
        <title>Planctomycetes of the genus Singulisphaera possess chitinolytic capabilities.</title>
        <authorList>
            <person name="Ivanova A."/>
        </authorList>
    </citation>
    <scope>NUCLEOTIDE SEQUENCE</scope>
    <source>
        <strain evidence="3">Ch08T</strain>
    </source>
</reference>
<feature type="compositionally biased region" description="Basic and acidic residues" evidence="1">
    <location>
        <begin position="237"/>
        <end position="246"/>
    </location>
</feature>
<gene>
    <name evidence="3" type="ORF">V5E97_13555</name>
</gene>
<evidence type="ECO:0000256" key="1">
    <source>
        <dbReference type="SAM" id="MobiDB-lite"/>
    </source>
</evidence>
<keyword evidence="2" id="KW-0472">Membrane</keyword>
<feature type="transmembrane region" description="Helical" evidence="2">
    <location>
        <begin position="186"/>
        <end position="205"/>
    </location>
</feature>
<keyword evidence="2" id="KW-1133">Transmembrane helix</keyword>
<dbReference type="EMBL" id="CP155447">
    <property type="protein sequence ID" value="XBH07021.1"/>
    <property type="molecule type" value="Genomic_DNA"/>
</dbReference>
<organism evidence="3">
    <name type="scientific">Singulisphaera sp. Ch08</name>
    <dbReference type="NCBI Taxonomy" id="3120278"/>
    <lineage>
        <taxon>Bacteria</taxon>
        <taxon>Pseudomonadati</taxon>
        <taxon>Planctomycetota</taxon>
        <taxon>Planctomycetia</taxon>
        <taxon>Isosphaerales</taxon>
        <taxon>Isosphaeraceae</taxon>
        <taxon>Singulisphaera</taxon>
    </lineage>
</organism>
<keyword evidence="2" id="KW-0812">Transmembrane</keyword>
<evidence type="ECO:0000313" key="3">
    <source>
        <dbReference type="EMBL" id="XBH07021.1"/>
    </source>
</evidence>
<proteinExistence type="predicted"/>
<name>A0AAU7CQV4_9BACT</name>
<evidence type="ECO:0000256" key="2">
    <source>
        <dbReference type="SAM" id="Phobius"/>
    </source>
</evidence>
<protein>
    <submittedName>
        <fullName evidence="3">Uncharacterized protein</fullName>
    </submittedName>
</protein>
<feature type="region of interest" description="Disordered" evidence="1">
    <location>
        <begin position="224"/>
        <end position="246"/>
    </location>
</feature>
<sequence>MTGRITRRWRWFKTSRQAQIAAWLLLSVTIPSTRGDDSPLTVADLADYRRSLIARDSEPVPRLLRFRELWDHPTKYAGVRVQVEGRIVRRFLQGAFGTFPPLVEAWAVTPSGDPFCWVYPAPKDGASTPPVQESVRFVGTYLKRIRYQGGDTERLAPLIVGPRPPSSPPRPTRPPVVRSRNAVNDWILGISGAGVVIAVLVWQHLRKPVSSTFSHEPGAAYLFDPPLFQDGDQEGSNDEKCAGPTC</sequence>
<dbReference type="RefSeq" id="WP_406699866.1">
    <property type="nucleotide sequence ID" value="NZ_CP155447.1"/>
</dbReference>
<dbReference type="AlphaFoldDB" id="A0AAU7CQV4"/>
<accession>A0AAU7CQV4</accession>